<dbReference type="AlphaFoldDB" id="A0A4Q9MNH7"/>
<feature type="domain" description="EF-hand" evidence="1">
    <location>
        <begin position="408"/>
        <end position="433"/>
    </location>
</feature>
<dbReference type="GO" id="GO:0005509">
    <property type="term" value="F:calcium ion binding"/>
    <property type="evidence" value="ECO:0007669"/>
    <property type="project" value="InterPro"/>
</dbReference>
<gene>
    <name evidence="2" type="ORF">BD311DRAFT_370725</name>
</gene>
<dbReference type="OrthoDB" id="3222020at2759"/>
<dbReference type="EMBL" id="ML143429">
    <property type="protein sequence ID" value="TBU27731.1"/>
    <property type="molecule type" value="Genomic_DNA"/>
</dbReference>
<evidence type="ECO:0000313" key="2">
    <source>
        <dbReference type="EMBL" id="TBU27731.1"/>
    </source>
</evidence>
<reference evidence="2" key="1">
    <citation type="submission" date="2019-01" db="EMBL/GenBank/DDBJ databases">
        <title>Draft genome sequences of three monokaryotic isolates of the white-rot basidiomycete fungus Dichomitus squalens.</title>
        <authorList>
            <consortium name="DOE Joint Genome Institute"/>
            <person name="Lopez S.C."/>
            <person name="Andreopoulos B."/>
            <person name="Pangilinan J."/>
            <person name="Lipzen A."/>
            <person name="Riley R."/>
            <person name="Ahrendt S."/>
            <person name="Ng V."/>
            <person name="Barry K."/>
            <person name="Daum C."/>
            <person name="Grigoriev I.V."/>
            <person name="Hilden K.S."/>
            <person name="Makela M.R."/>
            <person name="de Vries R.P."/>
        </authorList>
    </citation>
    <scope>NUCLEOTIDE SEQUENCE [LARGE SCALE GENOMIC DNA]</scope>
    <source>
        <strain evidence="2">OM18370.1</strain>
    </source>
</reference>
<sequence length="755" mass="86482">MLHHLKDKLHDKVHGFHELITCTTSHVVELSDQVIQQLENDAEVALHAMTEHLQQMSDDGIPLKEANAIARKVVTGIDKVLVYLEFVTDTHPMAKLVVSSIRTVVEFEKARQENTVLIARIHASMINAAFHMRVLAPLMGERDVLSHTMNSVLQAMAVTIKEFGAFVDLYNRNRQKIFKFLMAQLHNKQLDQFSGNFEKYRSQLHDICMTRATVMTQRKLNAAQEQLETVIKNTRDIKESLQDLLGEDAETIAAVEAYVTVNGGFEHVIQDDHLLDHVGELLGENVSHRVKTSLRHNYEDLLKEHAERYEMKLQAVEGNMIHAIKTSSSELSRQIKEGPHELIDDADIKEIWRSNGWKSSVKCRVFIEGLREYYQYKICKKSDSIENLQDAWTVDFFARMMYHSAISDLVDEDGSGFVTATEVNTFCSTKGRRPPQWTTPQWLAFCASGWYNNNAWYYSRIKNMLKQIDAEVQKVKSSEPGWNHLQTIVASLKPLLFIEDVDGDEELEGERKDAVHHLLRLQEDYRSSELKWIQPNLEKLQYHLDDKAAVTAAMGDHRIELHIMCILYLFVEHMLKEITEHGNIHNVEDVAESCMVSYLAFEDRIHELMRGWRSQGRDVNLQLARYADGLFRNIEREAPKRKMAMETLCTLLFGTRSTNAARYSNMIRAASRHSPHSQLSDLVARMGDVVSTQDELVHQMSQVVSEQASLASQVADLSKKMDRIEQLLLGRPPFDVAHSFADRNPHFMGHSRGSA</sequence>
<dbReference type="PROSITE" id="PS50222">
    <property type="entry name" value="EF_HAND_2"/>
    <property type="match status" value="1"/>
</dbReference>
<dbReference type="InterPro" id="IPR018247">
    <property type="entry name" value="EF_Hand_1_Ca_BS"/>
</dbReference>
<name>A0A4Q9MNH7_9APHY</name>
<dbReference type="PROSITE" id="PS00018">
    <property type="entry name" value="EF_HAND_1"/>
    <property type="match status" value="1"/>
</dbReference>
<organism evidence="2">
    <name type="scientific">Dichomitus squalens</name>
    <dbReference type="NCBI Taxonomy" id="114155"/>
    <lineage>
        <taxon>Eukaryota</taxon>
        <taxon>Fungi</taxon>
        <taxon>Dikarya</taxon>
        <taxon>Basidiomycota</taxon>
        <taxon>Agaricomycotina</taxon>
        <taxon>Agaricomycetes</taxon>
        <taxon>Polyporales</taxon>
        <taxon>Polyporaceae</taxon>
        <taxon>Dichomitus</taxon>
    </lineage>
</organism>
<accession>A0A4Q9MNH7</accession>
<proteinExistence type="predicted"/>
<dbReference type="Proteomes" id="UP000292957">
    <property type="component" value="Unassembled WGS sequence"/>
</dbReference>
<dbReference type="InterPro" id="IPR002048">
    <property type="entry name" value="EF_hand_dom"/>
</dbReference>
<protein>
    <recommendedName>
        <fullName evidence="1">EF-hand domain-containing protein</fullName>
    </recommendedName>
</protein>
<evidence type="ECO:0000259" key="1">
    <source>
        <dbReference type="PROSITE" id="PS50222"/>
    </source>
</evidence>